<protein>
    <submittedName>
        <fullName evidence="2">Uncharacterized protein</fullName>
    </submittedName>
</protein>
<evidence type="ECO:0000256" key="1">
    <source>
        <dbReference type="SAM" id="MobiDB-lite"/>
    </source>
</evidence>
<feature type="region of interest" description="Disordered" evidence="1">
    <location>
        <begin position="1"/>
        <end position="27"/>
    </location>
</feature>
<reference evidence="2" key="2">
    <citation type="journal article" date="2015" name="Data Brief">
        <title>Shoot transcriptome of the giant reed, Arundo donax.</title>
        <authorList>
            <person name="Barrero R.A."/>
            <person name="Guerrero F.D."/>
            <person name="Moolhuijzen P."/>
            <person name="Goolsby J.A."/>
            <person name="Tidwell J."/>
            <person name="Bellgard S.E."/>
            <person name="Bellgard M.I."/>
        </authorList>
    </citation>
    <scope>NUCLEOTIDE SEQUENCE</scope>
    <source>
        <tissue evidence="2">Shoot tissue taken approximately 20 cm above the soil surface</tissue>
    </source>
</reference>
<evidence type="ECO:0000313" key="2">
    <source>
        <dbReference type="EMBL" id="JAD40390.1"/>
    </source>
</evidence>
<dbReference type="EMBL" id="GBRH01257505">
    <property type="protein sequence ID" value="JAD40390.1"/>
    <property type="molecule type" value="Transcribed_RNA"/>
</dbReference>
<name>A0A0A8ZUD9_ARUDO</name>
<reference evidence="2" key="1">
    <citation type="submission" date="2014-09" db="EMBL/GenBank/DDBJ databases">
        <authorList>
            <person name="Magalhaes I.L.F."/>
            <person name="Oliveira U."/>
            <person name="Santos F.R."/>
            <person name="Vidigal T.H.D.A."/>
            <person name="Brescovit A.D."/>
            <person name="Santos A.J."/>
        </authorList>
    </citation>
    <scope>NUCLEOTIDE SEQUENCE</scope>
    <source>
        <tissue evidence="2">Shoot tissue taken approximately 20 cm above the soil surface</tissue>
    </source>
</reference>
<sequence>MVLPPLDSGHQDRPTMRRAKQQNEQRQPNATGILCANVVLVSSIILSEVVLRHFIEVLGEMELLPGVDEDMAVGGGGHGRMACICKLQAPGSNEGDRRRRRPRPATTFLQGSRPSVLVGKNERMVGSAMTRGTW</sequence>
<accession>A0A0A8ZUD9</accession>
<dbReference type="AlphaFoldDB" id="A0A0A8ZUD9"/>
<proteinExistence type="predicted"/>
<organism evidence="2">
    <name type="scientific">Arundo donax</name>
    <name type="common">Giant reed</name>
    <name type="synonym">Donax arundinaceus</name>
    <dbReference type="NCBI Taxonomy" id="35708"/>
    <lineage>
        <taxon>Eukaryota</taxon>
        <taxon>Viridiplantae</taxon>
        <taxon>Streptophyta</taxon>
        <taxon>Embryophyta</taxon>
        <taxon>Tracheophyta</taxon>
        <taxon>Spermatophyta</taxon>
        <taxon>Magnoliopsida</taxon>
        <taxon>Liliopsida</taxon>
        <taxon>Poales</taxon>
        <taxon>Poaceae</taxon>
        <taxon>PACMAD clade</taxon>
        <taxon>Arundinoideae</taxon>
        <taxon>Arundineae</taxon>
        <taxon>Arundo</taxon>
    </lineage>
</organism>